<dbReference type="Proteomes" id="UP000184749">
    <property type="component" value="Chromosome"/>
</dbReference>
<organism evidence="2 3">
    <name type="scientific">Rhizobium gallicum</name>
    <dbReference type="NCBI Taxonomy" id="56730"/>
    <lineage>
        <taxon>Bacteria</taxon>
        <taxon>Pseudomonadati</taxon>
        <taxon>Pseudomonadota</taxon>
        <taxon>Alphaproteobacteria</taxon>
        <taxon>Hyphomicrobiales</taxon>
        <taxon>Rhizobiaceae</taxon>
        <taxon>Rhizobium/Agrobacterium group</taxon>
        <taxon>Rhizobium</taxon>
    </lineage>
</organism>
<evidence type="ECO:0000313" key="2">
    <source>
        <dbReference type="EMBL" id="APO67241.1"/>
    </source>
</evidence>
<accession>A0A1L5NH93</accession>
<evidence type="ECO:0000313" key="3">
    <source>
        <dbReference type="Proteomes" id="UP000184749"/>
    </source>
</evidence>
<evidence type="ECO:0000256" key="1">
    <source>
        <dbReference type="SAM" id="Phobius"/>
    </source>
</evidence>
<dbReference type="AlphaFoldDB" id="A0A1L5NH93"/>
<keyword evidence="1" id="KW-0472">Membrane</keyword>
<feature type="transmembrane region" description="Helical" evidence="1">
    <location>
        <begin position="63"/>
        <end position="86"/>
    </location>
</feature>
<dbReference type="EMBL" id="CP017101">
    <property type="protein sequence ID" value="APO67241.1"/>
    <property type="molecule type" value="Genomic_DNA"/>
</dbReference>
<dbReference type="STRING" id="56730.IE4872_CH01599"/>
<proteinExistence type="predicted"/>
<sequence>MGLLLNERIVAVRRWRFMLVCRSRLVAKSVNLKLLLGKVAQLLFYRGGNSVFLWASDQLHRSCLFLIILGLEGVYLILSLTSLVLVPGPGNSLTGLRVYACNAATYDAYDSFVEFFNELIDSRVSLARAQEIYHFNQLAEP</sequence>
<name>A0A1L5NH93_9HYPH</name>
<keyword evidence="1" id="KW-1133">Transmembrane helix</keyword>
<protein>
    <submittedName>
        <fullName evidence="2">Uncharacterized protein</fullName>
    </submittedName>
</protein>
<keyword evidence="1" id="KW-0812">Transmembrane</keyword>
<gene>
    <name evidence="2" type="ORF">IE4872_CH01599</name>
</gene>
<reference evidence="2 3" key="1">
    <citation type="submission" date="2016-09" db="EMBL/GenBank/DDBJ databases">
        <title>The complete genome sequences of Rhizobium gallicum, symbiovars gallicum and phaseoli, symbionts associated to common bean (Phaseolus vulgaris).</title>
        <authorList>
            <person name="Bustos P."/>
            <person name="Santamaria R.I."/>
            <person name="Perez-Carrascal O.M."/>
            <person name="Juarez S."/>
            <person name="Lozano L."/>
            <person name="Martinez-Flores I."/>
            <person name="Martinez-Romero E."/>
            <person name="Cevallos M."/>
            <person name="Romero D."/>
            <person name="Davila G."/>
            <person name="Gonzalez V."/>
        </authorList>
    </citation>
    <scope>NUCLEOTIDE SEQUENCE [LARGE SCALE GENOMIC DNA]</scope>
    <source>
        <strain evidence="2 3">IE4872</strain>
    </source>
</reference>